<keyword evidence="3" id="KW-1185">Reference proteome</keyword>
<dbReference type="Gene3D" id="3.40.630.30">
    <property type="match status" value="1"/>
</dbReference>
<evidence type="ECO:0000313" key="3">
    <source>
        <dbReference type="Proteomes" id="UP000325255"/>
    </source>
</evidence>
<name>A0A5M6IUR5_9PROT</name>
<dbReference type="GO" id="GO:1990189">
    <property type="term" value="F:protein N-terminal-serine acetyltransferase activity"/>
    <property type="evidence" value="ECO:0007669"/>
    <property type="project" value="TreeGrafter"/>
</dbReference>
<dbReference type="InterPro" id="IPR000182">
    <property type="entry name" value="GNAT_dom"/>
</dbReference>
<proteinExistence type="predicted"/>
<dbReference type="SUPFAM" id="SSF55729">
    <property type="entry name" value="Acyl-CoA N-acyltransferases (Nat)"/>
    <property type="match status" value="1"/>
</dbReference>
<dbReference type="GO" id="GO:0008999">
    <property type="term" value="F:protein-N-terminal-alanine acetyltransferase activity"/>
    <property type="evidence" value="ECO:0007669"/>
    <property type="project" value="TreeGrafter"/>
</dbReference>
<dbReference type="Pfam" id="PF13302">
    <property type="entry name" value="Acetyltransf_3"/>
    <property type="match status" value="1"/>
</dbReference>
<dbReference type="OrthoDB" id="5295305at2"/>
<gene>
    <name evidence="2" type="ORF">F1189_11315</name>
</gene>
<dbReference type="InterPro" id="IPR051908">
    <property type="entry name" value="Ribosomal_N-acetyltransferase"/>
</dbReference>
<dbReference type="Proteomes" id="UP000325255">
    <property type="component" value="Unassembled WGS sequence"/>
</dbReference>
<keyword evidence="2" id="KW-0808">Transferase</keyword>
<evidence type="ECO:0000313" key="2">
    <source>
        <dbReference type="EMBL" id="KAA5612040.1"/>
    </source>
</evidence>
<dbReference type="PANTHER" id="PTHR43441:SF2">
    <property type="entry name" value="FAMILY ACETYLTRANSFERASE, PUTATIVE (AFU_ORTHOLOGUE AFUA_7G00850)-RELATED"/>
    <property type="match status" value="1"/>
</dbReference>
<protein>
    <submittedName>
        <fullName evidence="2">GNAT family N-acetyltransferase</fullName>
    </submittedName>
</protein>
<evidence type="ECO:0000259" key="1">
    <source>
        <dbReference type="PROSITE" id="PS51186"/>
    </source>
</evidence>
<sequence>MSPLPIGPEVDATPRPLPARVKIPGRTVTLEPLHPRHAPDLWRAAQGADESWTYLGVGPFASAEAMARHVAAFASTHDPMVWAVRPVATGMVSGWIALMDIQPAHAAIELGHIWFAPAMQRTRAATEAMFLLLRLAADDLGYRRLVWKCNALNEPSRRAAERLGFTPEGRHRAHLVVKGRLRDTDWYSIVDAEWPRCRDAILAWLDPANFAPDGTALRALATIRAELQPA</sequence>
<dbReference type="EMBL" id="VWPK01000015">
    <property type="protein sequence ID" value="KAA5612040.1"/>
    <property type="molecule type" value="Genomic_DNA"/>
</dbReference>
<reference evidence="2 3" key="1">
    <citation type="submission" date="2019-09" db="EMBL/GenBank/DDBJ databases">
        <title>Genome sequence of Rhodovastum atsumiense, a diverse member of the Acetobacteraceae family of non-sulfur purple photosynthetic bacteria.</title>
        <authorList>
            <person name="Meyer T."/>
            <person name="Kyndt J."/>
        </authorList>
    </citation>
    <scope>NUCLEOTIDE SEQUENCE [LARGE SCALE GENOMIC DNA]</scope>
    <source>
        <strain evidence="2 3">DSM 21279</strain>
    </source>
</reference>
<dbReference type="PROSITE" id="PS51186">
    <property type="entry name" value="GNAT"/>
    <property type="match status" value="1"/>
</dbReference>
<comment type="caution">
    <text evidence="2">The sequence shown here is derived from an EMBL/GenBank/DDBJ whole genome shotgun (WGS) entry which is preliminary data.</text>
</comment>
<dbReference type="RefSeq" id="WP_150040856.1">
    <property type="nucleotide sequence ID" value="NZ_OW485601.1"/>
</dbReference>
<organism evidence="2 3">
    <name type="scientific">Rhodovastum atsumiense</name>
    <dbReference type="NCBI Taxonomy" id="504468"/>
    <lineage>
        <taxon>Bacteria</taxon>
        <taxon>Pseudomonadati</taxon>
        <taxon>Pseudomonadota</taxon>
        <taxon>Alphaproteobacteria</taxon>
        <taxon>Acetobacterales</taxon>
        <taxon>Acetobacteraceae</taxon>
        <taxon>Rhodovastum</taxon>
    </lineage>
</organism>
<dbReference type="PANTHER" id="PTHR43441">
    <property type="entry name" value="RIBOSOMAL-PROTEIN-SERINE ACETYLTRANSFERASE"/>
    <property type="match status" value="1"/>
</dbReference>
<dbReference type="InterPro" id="IPR016181">
    <property type="entry name" value="Acyl_CoA_acyltransferase"/>
</dbReference>
<dbReference type="AlphaFoldDB" id="A0A5M6IUR5"/>
<feature type="domain" description="N-acetyltransferase" evidence="1">
    <location>
        <begin position="28"/>
        <end position="183"/>
    </location>
</feature>
<accession>A0A5M6IUR5</accession>